<dbReference type="Pfam" id="PF14915">
    <property type="entry name" value="CCDC144C"/>
    <property type="match status" value="1"/>
</dbReference>
<feature type="coiled-coil region" evidence="3">
    <location>
        <begin position="760"/>
        <end position="920"/>
    </location>
</feature>
<dbReference type="RefSeq" id="XP_070658037.1">
    <property type="nucleotide sequence ID" value="XM_070801936.1"/>
</dbReference>
<gene>
    <name evidence="8" type="primary">LOC109567584</name>
</gene>
<dbReference type="Proteomes" id="UP001652663">
    <property type="component" value="Chromosome 13"/>
</dbReference>
<dbReference type="Pfam" id="PF12001">
    <property type="entry name" value="DUF3496"/>
    <property type="match status" value="1"/>
</dbReference>
<evidence type="ECO:0000256" key="4">
    <source>
        <dbReference type="SAM" id="MobiDB-lite"/>
    </source>
</evidence>
<feature type="coiled-coil region" evidence="3">
    <location>
        <begin position="1335"/>
        <end position="1376"/>
    </location>
</feature>
<dbReference type="InterPro" id="IPR021885">
    <property type="entry name" value="DUF3496"/>
</dbReference>
<dbReference type="PROSITE" id="PS50297">
    <property type="entry name" value="ANK_REP_REGION"/>
    <property type="match status" value="4"/>
</dbReference>
<dbReference type="PROSITE" id="PS50088">
    <property type="entry name" value="ANK_REPEAT"/>
    <property type="match status" value="5"/>
</dbReference>
<evidence type="ECO:0000256" key="1">
    <source>
        <dbReference type="ARBA" id="ARBA00023054"/>
    </source>
</evidence>
<keyword evidence="1 3" id="KW-0175">Coiled coil</keyword>
<evidence type="ECO:0000259" key="6">
    <source>
        <dbReference type="Pfam" id="PF14915"/>
    </source>
</evidence>
<dbReference type="InterPro" id="IPR050657">
    <property type="entry name" value="Ankyrin_repeat_domain"/>
</dbReference>
<dbReference type="PRINTS" id="PR01415">
    <property type="entry name" value="ANKYRIN"/>
</dbReference>
<feature type="region of interest" description="Disordered" evidence="4">
    <location>
        <begin position="1"/>
        <end position="34"/>
    </location>
</feature>
<proteinExistence type="predicted"/>
<dbReference type="InterPro" id="IPR039497">
    <property type="entry name" value="CC144C-like_CC_dom"/>
</dbReference>
<evidence type="ECO:0000256" key="3">
    <source>
        <dbReference type="SAM" id="Coils"/>
    </source>
</evidence>
<dbReference type="GeneID" id="109567584"/>
<name>A0ABM4TDB5_BOSIN</name>
<feature type="repeat" description="ANK" evidence="2">
    <location>
        <begin position="208"/>
        <end position="240"/>
    </location>
</feature>
<feature type="coiled-coil region" evidence="3">
    <location>
        <begin position="946"/>
        <end position="980"/>
    </location>
</feature>
<dbReference type="PANTHER" id="PTHR24147">
    <property type="entry name" value="ANKYRIN REPEAT DOMAIN 36-RELATED"/>
    <property type="match status" value="1"/>
</dbReference>
<keyword evidence="7" id="KW-1185">Reference proteome</keyword>
<dbReference type="PANTHER" id="PTHR24147:SF64">
    <property type="entry name" value="ANKYRIN REPEAT DOMAIN-CONTAINING PROTEIN 19-RELATED"/>
    <property type="match status" value="1"/>
</dbReference>
<feature type="coiled-coil region" evidence="3">
    <location>
        <begin position="1013"/>
        <end position="1110"/>
    </location>
</feature>
<organism evidence="7 8">
    <name type="scientific">Bos indicus</name>
    <name type="common">Zebu</name>
    <dbReference type="NCBI Taxonomy" id="9915"/>
    <lineage>
        <taxon>Eukaryota</taxon>
        <taxon>Metazoa</taxon>
        <taxon>Chordata</taxon>
        <taxon>Craniata</taxon>
        <taxon>Vertebrata</taxon>
        <taxon>Euteleostomi</taxon>
        <taxon>Mammalia</taxon>
        <taxon>Eutheria</taxon>
        <taxon>Laurasiatheria</taxon>
        <taxon>Artiodactyla</taxon>
        <taxon>Ruminantia</taxon>
        <taxon>Pecora</taxon>
        <taxon>Bovidae</taxon>
        <taxon>Bovinae</taxon>
        <taxon>Bos</taxon>
    </lineage>
</organism>
<feature type="compositionally biased region" description="Basic and acidic residues" evidence="4">
    <location>
        <begin position="544"/>
        <end position="581"/>
    </location>
</feature>
<feature type="repeat" description="ANK" evidence="2">
    <location>
        <begin position="175"/>
        <end position="207"/>
    </location>
</feature>
<dbReference type="Pfam" id="PF00023">
    <property type="entry name" value="Ank"/>
    <property type="match status" value="1"/>
</dbReference>
<feature type="repeat" description="ANK" evidence="2">
    <location>
        <begin position="76"/>
        <end position="108"/>
    </location>
</feature>
<dbReference type="InterPro" id="IPR002110">
    <property type="entry name" value="Ankyrin_rpt"/>
</dbReference>
<dbReference type="Pfam" id="PF12796">
    <property type="entry name" value="Ank_2"/>
    <property type="match status" value="2"/>
</dbReference>
<reference evidence="8" key="1">
    <citation type="submission" date="2025-08" db="UniProtKB">
        <authorList>
            <consortium name="RefSeq"/>
        </authorList>
    </citation>
    <scope>IDENTIFICATION</scope>
    <source>
        <tissue evidence="8">Blood</tissue>
    </source>
</reference>
<feature type="repeat" description="ANK" evidence="2">
    <location>
        <begin position="142"/>
        <end position="174"/>
    </location>
</feature>
<feature type="domain" description="DUF3496" evidence="5">
    <location>
        <begin position="1307"/>
        <end position="1413"/>
    </location>
</feature>
<feature type="region of interest" description="Disordered" evidence="4">
    <location>
        <begin position="267"/>
        <end position="305"/>
    </location>
</feature>
<feature type="repeat" description="ANK" evidence="2">
    <location>
        <begin position="109"/>
        <end position="141"/>
    </location>
</feature>
<feature type="compositionally biased region" description="Polar residues" evidence="4">
    <location>
        <begin position="527"/>
        <end position="543"/>
    </location>
</feature>
<evidence type="ECO:0000256" key="2">
    <source>
        <dbReference type="PROSITE-ProRule" id="PRU00023"/>
    </source>
</evidence>
<protein>
    <submittedName>
        <fullName evidence="8">Ankyrin repeat domain-containing protein 26-like</fullName>
    </submittedName>
</protein>
<dbReference type="InterPro" id="IPR036770">
    <property type="entry name" value="Ankyrin_rpt-contain_sf"/>
</dbReference>
<feature type="coiled-coil region" evidence="3">
    <location>
        <begin position="1259"/>
        <end position="1301"/>
    </location>
</feature>
<feature type="compositionally biased region" description="Polar residues" evidence="4">
    <location>
        <begin position="605"/>
        <end position="622"/>
    </location>
</feature>
<dbReference type="Gene3D" id="1.25.40.20">
    <property type="entry name" value="Ankyrin repeat-containing domain"/>
    <property type="match status" value="1"/>
</dbReference>
<dbReference type="SUPFAM" id="SSF48403">
    <property type="entry name" value="Ankyrin repeat"/>
    <property type="match status" value="1"/>
</dbReference>
<feature type="domain" description="CCDC144C-like coiled-coil" evidence="6">
    <location>
        <begin position="867"/>
        <end position="1216"/>
    </location>
</feature>
<accession>A0ABM4TDB5</accession>
<keyword evidence="2" id="KW-0040">ANK repeat</keyword>
<evidence type="ECO:0000259" key="5">
    <source>
        <dbReference type="Pfam" id="PF12001"/>
    </source>
</evidence>
<feature type="coiled-coil region" evidence="3">
    <location>
        <begin position="1173"/>
        <end position="1228"/>
    </location>
</feature>
<evidence type="ECO:0000313" key="8">
    <source>
        <dbReference type="RefSeq" id="XP_070658037.1"/>
    </source>
</evidence>
<sequence length="1457" mass="166416">MKKIFGFRSKKGESPLDSSISLGRDRGHRRTSFQPGYHIRDRDLKKIHKAASVGNVAKVQLVLLLGKNGLNDRDKKNRTALHLACANGHSAVVSLLLERKCLLNLCDNEKRTALMKAVECQEEECATLLLEHGADPNVMDVCGNTAVHYAVFCQNLSLAAKLLSYDADIEARNKDDLTPLLLAICERRGQMVEFLVKKKANIHAVDKMKRTALMLAVKYESPDVVRLLLQQGADIFSQDIFGWTAEAYAVISGFDIFQQLISEYKEKRSKTSPENSNPVGESSEEHSSRRFPNKPGVDLGPTSNDEVLGFKTKHVLKSKLMKLMKPSQLSKRNKAKCGILRPESTTFSQNNNSGSNVEDVVETFPKPSPWFEGICRPAFPLPEPVPKLLKSVAGLGHTKQSISEILPQKYVDYLPGTAGQRGKKTLNGQVEGRRSELRSLGMQSSVSSSARKHGHRCSAVMCANWCHMKCCCFPAWCHMGLKRTGKKERAGGVMGRPRNHSLRESPLEESPGKYPNVKPAVRMKDSVPNNTVRMKDFQTSISDLSRERDLEMITEEKQEKLDEDENNHAQVEEEKKHKSSEVEVSENVCDAADESGSFQQRKRGGNSNQEFPAMQNEGSDSSDPGVHRKGVKKKNDDKWTPEERVIAPIFEKTDSLTGGLLHVNDGGILREVDQGDDRPARKTPYEKKKVKEQINYVNDLDDLTQSSETVSEDGDGLYSTNSPLEVEPLDVGLKDSGSLLKTWDAVFSCERLVAFQRSHCELLREKNHKMKSKVRGLQKELSESKEVKSQLEHQKAMWEQELSSLRFTLKQEEGNRRNSNMLYEKMREELRRKEDEYRKEIEVKQQLEFTLQALKKELKTVRNNGNQVSDSGRKAKDLLHENHLLQDEIASLRLEIDAVKNQKQEKEKKYFDDIENLQKAMKSKEEILTETIFQYTGQLNVLIAENTMLKSELENNKQSKQALETEVESYRSRLAAATHDHDQGQTSQRDLELAFQKANDERLCLQDQMKFDVTKLRSNSETASQQLSEVESQFNKLKIKLHQTRDDLREKPLMLECVQRDPSQAECQKQEIEHKYQNKQGKVNEYLKKQESLEERLSQLQSENMLLRQQVGDTQNGADSKEKTVISIQDEIQQIMKKVHAEIEKQGLMVMEKDEELINERNPLEERPCQYENEKAEGELQEAQDQHVEAVRCAEKTQDHIQKLEIENAELQTTVKKQVGKIEHLQKNLLSTRLIDHLPAELETACSQCLHLDAKNRVLQQELLSMKGWQRKCEQLEKENKKLEQEIRAASQENLQQVQEEDIASIRSQMELRFKDLESELSKMKTFQDSNKAELEKYKQLYLEELKVKKALEKRLDKTNERLAETSTKLEVEKQQNKSLLSTLTMRPLLERPGIGNFNNTLIFNSNLCPRANLESSTSVPLTSNSSMMTYLLKTRRKLEKSITRELEEGGSNLYRD</sequence>
<feature type="region of interest" description="Disordered" evidence="4">
    <location>
        <begin position="487"/>
        <end position="639"/>
    </location>
</feature>
<dbReference type="SMART" id="SM00248">
    <property type="entry name" value="ANK"/>
    <property type="match status" value="5"/>
</dbReference>
<evidence type="ECO:0000313" key="7">
    <source>
        <dbReference type="Proteomes" id="UP001652663"/>
    </source>
</evidence>